<dbReference type="InterPro" id="IPR036259">
    <property type="entry name" value="MFS_trans_sf"/>
</dbReference>
<feature type="transmembrane region" description="Helical" evidence="6">
    <location>
        <begin position="277"/>
        <end position="297"/>
    </location>
</feature>
<keyword evidence="3 6" id="KW-0812">Transmembrane</keyword>
<evidence type="ECO:0000256" key="2">
    <source>
        <dbReference type="ARBA" id="ARBA00022448"/>
    </source>
</evidence>
<keyword evidence="2" id="KW-0813">Transport</keyword>
<feature type="transmembrane region" description="Helical" evidence="6">
    <location>
        <begin position="247"/>
        <end position="270"/>
    </location>
</feature>
<name>A0A1H1HVM5_9MICC</name>
<proteinExistence type="predicted"/>
<dbReference type="GO" id="GO:0016020">
    <property type="term" value="C:membrane"/>
    <property type="evidence" value="ECO:0007669"/>
    <property type="project" value="UniProtKB-SubCell"/>
</dbReference>
<evidence type="ECO:0000313" key="7">
    <source>
        <dbReference type="EMBL" id="SDR29198.1"/>
    </source>
</evidence>
<keyword evidence="8" id="KW-1185">Reference proteome</keyword>
<comment type="subcellular location">
    <subcellularLocation>
        <location evidence="1">Membrane</location>
        <topology evidence="1">Multi-pass membrane protein</topology>
    </subcellularLocation>
</comment>
<dbReference type="EMBL" id="FNKH01000003">
    <property type="protein sequence ID" value="SDR29198.1"/>
    <property type="molecule type" value="Genomic_DNA"/>
</dbReference>
<evidence type="ECO:0000256" key="5">
    <source>
        <dbReference type="ARBA" id="ARBA00023136"/>
    </source>
</evidence>
<evidence type="ECO:0000256" key="3">
    <source>
        <dbReference type="ARBA" id="ARBA00022692"/>
    </source>
</evidence>
<dbReference type="RefSeq" id="WP_083340032.1">
    <property type="nucleotide sequence ID" value="NZ_CP018865.1"/>
</dbReference>
<dbReference type="STRING" id="37928.SAMN04489742_4678"/>
<reference evidence="7 8" key="1">
    <citation type="submission" date="2016-10" db="EMBL/GenBank/DDBJ databases">
        <authorList>
            <person name="de Groot N.N."/>
        </authorList>
    </citation>
    <scope>NUCLEOTIDE SEQUENCE [LARGE SCALE GENOMIC DNA]</scope>
    <source>
        <strain evidence="7 8">DSM 20117</strain>
    </source>
</reference>
<dbReference type="Gene3D" id="1.20.1250.20">
    <property type="entry name" value="MFS general substrate transporter like domains"/>
    <property type="match status" value="1"/>
</dbReference>
<evidence type="ECO:0000313" key="8">
    <source>
        <dbReference type="Proteomes" id="UP000181917"/>
    </source>
</evidence>
<sequence>MTPSAPARWKGDPSAGSDRALSAVANVLFSYSLGTLSVVVPLLAVRIGYSASQIGLLVAVAAVAQIATRLCMGALVRACADKWFLLMAAVMIAGSCALITLSDALLIFTLAQLVQGMARALFWTSSQTHAVRTSLSPVQGLRNVNLAAGVGALIGPAAAGYFWETSTELPLLVGAATGSLAVIPLLLIIRFPPFAAKNSAVRGKGKRLWRQPGVETACWMNAAAGGWKSLLDSYVPLVLSLAGQPAAVIGILISVANATVLAGSAASGWVRAKGIRASLSMGVLAAGLGLAAAGFFAGWAVAAAAALALSGIGAGILQTVGPAIAAETVHPEERGDALAVTGTFRASALFLVPVGMAGLVTVVPATPALLAAGLLLAAPAAAVWRQGTRGTEDGAADAAPVPH</sequence>
<keyword evidence="5 6" id="KW-0472">Membrane</keyword>
<feature type="transmembrane region" description="Helical" evidence="6">
    <location>
        <begin position="20"/>
        <end position="44"/>
    </location>
</feature>
<protein>
    <submittedName>
        <fullName evidence="7">Predicted arabinose efflux permease, MFS family</fullName>
    </submittedName>
</protein>
<dbReference type="Pfam" id="PF07690">
    <property type="entry name" value="MFS_1"/>
    <property type="match status" value="1"/>
</dbReference>
<feature type="transmembrane region" description="Helical" evidence="6">
    <location>
        <begin position="83"/>
        <end position="111"/>
    </location>
</feature>
<gene>
    <name evidence="7" type="ORF">SAMN04489742_4678</name>
</gene>
<evidence type="ECO:0000256" key="4">
    <source>
        <dbReference type="ARBA" id="ARBA00022989"/>
    </source>
</evidence>
<dbReference type="InterPro" id="IPR050930">
    <property type="entry name" value="MFS_Vesicular_Transporter"/>
</dbReference>
<dbReference type="OrthoDB" id="4920921at2"/>
<evidence type="ECO:0000256" key="1">
    <source>
        <dbReference type="ARBA" id="ARBA00004141"/>
    </source>
</evidence>
<dbReference type="GO" id="GO:0022857">
    <property type="term" value="F:transmembrane transporter activity"/>
    <property type="evidence" value="ECO:0007669"/>
    <property type="project" value="InterPro"/>
</dbReference>
<dbReference type="SUPFAM" id="SSF103473">
    <property type="entry name" value="MFS general substrate transporter"/>
    <property type="match status" value="1"/>
</dbReference>
<feature type="transmembrane region" description="Helical" evidence="6">
    <location>
        <begin position="365"/>
        <end position="384"/>
    </location>
</feature>
<feature type="transmembrane region" description="Helical" evidence="6">
    <location>
        <begin position="144"/>
        <end position="163"/>
    </location>
</feature>
<feature type="transmembrane region" description="Helical" evidence="6">
    <location>
        <begin position="56"/>
        <end position="77"/>
    </location>
</feature>
<dbReference type="InterPro" id="IPR011701">
    <property type="entry name" value="MFS"/>
</dbReference>
<dbReference type="InterPro" id="IPR005829">
    <property type="entry name" value="Sugar_transporter_CS"/>
</dbReference>
<dbReference type="Proteomes" id="UP000181917">
    <property type="component" value="Unassembled WGS sequence"/>
</dbReference>
<dbReference type="PANTHER" id="PTHR23506">
    <property type="entry name" value="GH10249P"/>
    <property type="match status" value="1"/>
</dbReference>
<evidence type="ECO:0000256" key="6">
    <source>
        <dbReference type="SAM" id="Phobius"/>
    </source>
</evidence>
<feature type="transmembrane region" description="Helical" evidence="6">
    <location>
        <begin position="169"/>
        <end position="188"/>
    </location>
</feature>
<dbReference type="AlphaFoldDB" id="A0A1H1HVM5"/>
<accession>A0A1H1HVM5</accession>
<organism evidence="7 8">
    <name type="scientific">Crystallibacter crystallopoietes</name>
    <dbReference type="NCBI Taxonomy" id="37928"/>
    <lineage>
        <taxon>Bacteria</taxon>
        <taxon>Bacillati</taxon>
        <taxon>Actinomycetota</taxon>
        <taxon>Actinomycetes</taxon>
        <taxon>Micrococcales</taxon>
        <taxon>Micrococcaceae</taxon>
        <taxon>Crystallibacter</taxon>
    </lineage>
</organism>
<dbReference type="PROSITE" id="PS00217">
    <property type="entry name" value="SUGAR_TRANSPORT_2"/>
    <property type="match status" value="1"/>
</dbReference>
<keyword evidence="4 6" id="KW-1133">Transmembrane helix</keyword>
<dbReference type="PANTHER" id="PTHR23506:SF23">
    <property type="entry name" value="GH10249P"/>
    <property type="match status" value="1"/>
</dbReference>